<dbReference type="EMBL" id="CM004468">
    <property type="protein sequence ID" value="OCT95998.1"/>
    <property type="molecule type" value="Genomic_DNA"/>
</dbReference>
<keyword evidence="1" id="KW-0472">Membrane</keyword>
<dbReference type="AlphaFoldDB" id="A0A974DQ45"/>
<reference evidence="3" key="1">
    <citation type="journal article" date="2016" name="Nature">
        <title>Genome evolution in the allotetraploid frog Xenopus laevis.</title>
        <authorList>
            <person name="Session A.M."/>
            <person name="Uno Y."/>
            <person name="Kwon T."/>
            <person name="Chapman J.A."/>
            <person name="Toyoda A."/>
            <person name="Takahashi S."/>
            <person name="Fukui A."/>
            <person name="Hikosaka A."/>
            <person name="Suzuki A."/>
            <person name="Kondo M."/>
            <person name="van Heeringen S.J."/>
            <person name="Quigley I."/>
            <person name="Heinz S."/>
            <person name="Ogino H."/>
            <person name="Ochi H."/>
            <person name="Hellsten U."/>
            <person name="Lyons J.B."/>
            <person name="Simakov O."/>
            <person name="Putnam N."/>
            <person name="Stites J."/>
            <person name="Kuroki Y."/>
            <person name="Tanaka T."/>
            <person name="Michiue T."/>
            <person name="Watanabe M."/>
            <person name="Bogdanovic O."/>
            <person name="Lister R."/>
            <person name="Georgiou G."/>
            <person name="Paranjpe S.S."/>
            <person name="van Kruijsbergen I."/>
            <person name="Shu S."/>
            <person name="Carlson J."/>
            <person name="Kinoshita T."/>
            <person name="Ohta Y."/>
            <person name="Mawaribuchi S."/>
            <person name="Jenkins J."/>
            <person name="Grimwood J."/>
            <person name="Schmutz J."/>
            <person name="Mitros T."/>
            <person name="Mozaffari S.V."/>
            <person name="Suzuki Y."/>
            <person name="Haramoto Y."/>
            <person name="Yamamoto T.S."/>
            <person name="Takagi C."/>
            <person name="Heald R."/>
            <person name="Miller K."/>
            <person name="Haudenschild C."/>
            <person name="Kitzman J."/>
            <person name="Nakayama T."/>
            <person name="Izutsu Y."/>
            <person name="Robert J."/>
            <person name="Fortriede J."/>
            <person name="Burns K."/>
            <person name="Lotay V."/>
            <person name="Karimi K."/>
            <person name="Yasuoka Y."/>
            <person name="Dichmann D.S."/>
            <person name="Flajnik M.F."/>
            <person name="Houston D.W."/>
            <person name="Shendure J."/>
            <person name="DuPasquier L."/>
            <person name="Vize P.D."/>
            <person name="Zorn A.M."/>
            <person name="Ito M."/>
            <person name="Marcotte E.M."/>
            <person name="Wallingford J.B."/>
            <person name="Ito Y."/>
            <person name="Asashima M."/>
            <person name="Ueno N."/>
            <person name="Matsuda Y."/>
            <person name="Veenstra G.J."/>
            <person name="Fujiyama A."/>
            <person name="Harland R.M."/>
            <person name="Taira M."/>
            <person name="Rokhsar D.S."/>
        </authorList>
    </citation>
    <scope>NUCLEOTIDE SEQUENCE [LARGE SCALE GENOMIC DNA]</scope>
    <source>
        <strain evidence="3">J</strain>
    </source>
</reference>
<name>A0A974DQ45_XENLA</name>
<protein>
    <submittedName>
        <fullName evidence="2">Uncharacterized protein</fullName>
    </submittedName>
</protein>
<evidence type="ECO:0000313" key="2">
    <source>
        <dbReference type="EMBL" id="OCT95998.1"/>
    </source>
</evidence>
<feature type="transmembrane region" description="Helical" evidence="1">
    <location>
        <begin position="12"/>
        <end position="28"/>
    </location>
</feature>
<gene>
    <name evidence="2" type="ORF">XELAEV_18013690mg</name>
</gene>
<evidence type="ECO:0000313" key="3">
    <source>
        <dbReference type="Proteomes" id="UP000694892"/>
    </source>
</evidence>
<dbReference type="Proteomes" id="UP000694892">
    <property type="component" value="Chromosome 2L"/>
</dbReference>
<evidence type="ECO:0000256" key="1">
    <source>
        <dbReference type="SAM" id="Phobius"/>
    </source>
</evidence>
<sequence>METTGIDAKLQAGITLIKGAVLLLVYLPKATNQLLLVLLVAMGYWTLVFCRKSHLEQQPREDTERKTETDATLQLQQELETLQQVHSSIKALHHMTVTLHTTLQSVVRNSNELTDLNEGWKIFFGQSSA</sequence>
<keyword evidence="1" id="KW-1133">Transmembrane helix</keyword>
<organism evidence="2 3">
    <name type="scientific">Xenopus laevis</name>
    <name type="common">African clawed frog</name>
    <dbReference type="NCBI Taxonomy" id="8355"/>
    <lineage>
        <taxon>Eukaryota</taxon>
        <taxon>Metazoa</taxon>
        <taxon>Chordata</taxon>
        <taxon>Craniata</taxon>
        <taxon>Vertebrata</taxon>
        <taxon>Euteleostomi</taxon>
        <taxon>Amphibia</taxon>
        <taxon>Batrachia</taxon>
        <taxon>Anura</taxon>
        <taxon>Pipoidea</taxon>
        <taxon>Pipidae</taxon>
        <taxon>Xenopodinae</taxon>
        <taxon>Xenopus</taxon>
        <taxon>Xenopus</taxon>
    </lineage>
</organism>
<proteinExistence type="predicted"/>
<keyword evidence="1" id="KW-0812">Transmembrane</keyword>
<feature type="transmembrane region" description="Helical" evidence="1">
    <location>
        <begin position="34"/>
        <end position="50"/>
    </location>
</feature>
<accession>A0A974DQ45</accession>